<dbReference type="STRING" id="400727.A0A2T7PA56"/>
<reference evidence="3 4" key="1">
    <citation type="submission" date="2018-04" db="EMBL/GenBank/DDBJ databases">
        <title>The genome of golden apple snail Pomacea canaliculata provides insight into stress tolerance and invasive adaptation.</title>
        <authorList>
            <person name="Liu C."/>
            <person name="Liu B."/>
            <person name="Ren Y."/>
            <person name="Zhang Y."/>
            <person name="Wang H."/>
            <person name="Li S."/>
            <person name="Jiang F."/>
            <person name="Yin L."/>
            <person name="Zhang G."/>
            <person name="Qian W."/>
            <person name="Fan W."/>
        </authorList>
    </citation>
    <scope>NUCLEOTIDE SEQUENCE [LARGE SCALE GENOMIC DNA]</scope>
    <source>
        <strain evidence="3">SZHN2017</strain>
        <tissue evidence="3">Muscle</tissue>
    </source>
</reference>
<protein>
    <recommendedName>
        <fullName evidence="2">CARD domain-containing protein</fullName>
    </recommendedName>
</protein>
<evidence type="ECO:0000313" key="4">
    <source>
        <dbReference type="Proteomes" id="UP000245119"/>
    </source>
</evidence>
<name>A0A2T7PA56_POMCA</name>
<dbReference type="SUPFAM" id="SSF47986">
    <property type="entry name" value="DEATH domain"/>
    <property type="match status" value="1"/>
</dbReference>
<feature type="compositionally biased region" description="Pro residues" evidence="1">
    <location>
        <begin position="396"/>
        <end position="405"/>
    </location>
</feature>
<comment type="caution">
    <text evidence="3">The sequence shown here is derived from an EMBL/GenBank/DDBJ whole genome shotgun (WGS) entry which is preliminary data.</text>
</comment>
<sequence length="405" mass="46736">MSEDINHRFPRGKVTSEQERCLQKNNMFLADNIECTDIVTLLYSRLILDDNDKQKILGTDGQRLPRKEQSLRLLDVITMRSPAGFEAFLKALDDTGHLAAAGRIRQTLHNLSEELVGRPREYDHSTYVKQITSTSSDSESVEDDARGRETFKQEVFGLCDRVDKIEKHLDVLSYRMTQIDGGQKEEVSRLRQKLSEASNEIKKLRRENENLNCLVAEKSEQLRQASDKIEALEKQLKVMENDNTNLLNRVVEQSQELQRMRLQAQQAREQITDLQSEVDKQNQQQSLHKRELDSLRKRSEAENKKVAELQEFKKKNEQVMQTVVRQFMSMQNEIQQLKDQRPVTDNATGGRQGKSAVSKLNHLEQGDNSVAGRCAVAKQQLFNFDRPSTKQGNKPKPQPFYKPRK</sequence>
<feature type="domain" description="CARD" evidence="2">
    <location>
        <begin position="14"/>
        <end position="95"/>
    </location>
</feature>
<accession>A0A2T7PA56</accession>
<proteinExistence type="predicted"/>
<dbReference type="Proteomes" id="UP000245119">
    <property type="component" value="Linkage Group LG5"/>
</dbReference>
<gene>
    <name evidence="3" type="ORF">C0Q70_09569</name>
</gene>
<dbReference type="InterPro" id="IPR001315">
    <property type="entry name" value="CARD"/>
</dbReference>
<dbReference type="AlphaFoldDB" id="A0A2T7PA56"/>
<feature type="region of interest" description="Disordered" evidence="1">
    <location>
        <begin position="382"/>
        <end position="405"/>
    </location>
</feature>
<keyword evidence="4" id="KW-1185">Reference proteome</keyword>
<dbReference type="PROSITE" id="PS50209">
    <property type="entry name" value="CARD"/>
    <property type="match status" value="1"/>
</dbReference>
<dbReference type="CDD" id="cd01671">
    <property type="entry name" value="CARD"/>
    <property type="match status" value="1"/>
</dbReference>
<evidence type="ECO:0000259" key="2">
    <source>
        <dbReference type="PROSITE" id="PS50209"/>
    </source>
</evidence>
<evidence type="ECO:0000256" key="1">
    <source>
        <dbReference type="SAM" id="MobiDB-lite"/>
    </source>
</evidence>
<dbReference type="OMA" id="KFYEMEA"/>
<dbReference type="Gene3D" id="1.10.533.10">
    <property type="entry name" value="Death Domain, Fas"/>
    <property type="match status" value="1"/>
</dbReference>
<dbReference type="InterPro" id="IPR011029">
    <property type="entry name" value="DEATH-like_dom_sf"/>
</dbReference>
<feature type="region of interest" description="Disordered" evidence="1">
    <location>
        <begin position="335"/>
        <end position="364"/>
    </location>
</feature>
<dbReference type="EMBL" id="PZQS01000005">
    <property type="protein sequence ID" value="PVD30305.1"/>
    <property type="molecule type" value="Genomic_DNA"/>
</dbReference>
<dbReference type="OrthoDB" id="10031931at2759"/>
<evidence type="ECO:0000313" key="3">
    <source>
        <dbReference type="EMBL" id="PVD30305.1"/>
    </source>
</evidence>
<dbReference type="GO" id="GO:0042981">
    <property type="term" value="P:regulation of apoptotic process"/>
    <property type="evidence" value="ECO:0007669"/>
    <property type="project" value="InterPro"/>
</dbReference>
<organism evidence="3 4">
    <name type="scientific">Pomacea canaliculata</name>
    <name type="common">Golden apple snail</name>
    <dbReference type="NCBI Taxonomy" id="400727"/>
    <lineage>
        <taxon>Eukaryota</taxon>
        <taxon>Metazoa</taxon>
        <taxon>Spiralia</taxon>
        <taxon>Lophotrochozoa</taxon>
        <taxon>Mollusca</taxon>
        <taxon>Gastropoda</taxon>
        <taxon>Caenogastropoda</taxon>
        <taxon>Architaenioglossa</taxon>
        <taxon>Ampullarioidea</taxon>
        <taxon>Ampullariidae</taxon>
        <taxon>Pomacea</taxon>
    </lineage>
</organism>